<feature type="binding site" description="covalent" evidence="6">
    <location>
        <position position="37"/>
    </location>
    <ligand>
        <name>heme c</name>
        <dbReference type="ChEBI" id="CHEBI:61717"/>
    </ligand>
</feature>
<sequence>MKVRSPALAAFAMAMAVAAPAFANADLAQKKNCMSCHAVDRKIVGPAYNDIAARYAADKAAVDVLAQKILKGGTGVWGKLVMPPMQNANPPVSDAEARQLATWILGLKK</sequence>
<evidence type="ECO:0000256" key="1">
    <source>
        <dbReference type="ARBA" id="ARBA00022448"/>
    </source>
</evidence>
<reference evidence="9 10" key="1">
    <citation type="submission" date="2024-02" db="EMBL/GenBank/DDBJ databases">
        <title>Genome sequence of Aquincola sp. MAHUQ-54.</title>
        <authorList>
            <person name="Huq M.A."/>
        </authorList>
    </citation>
    <scope>NUCLEOTIDE SEQUENCE [LARGE SCALE GENOMIC DNA]</scope>
    <source>
        <strain evidence="9 10">MAHUQ-54</strain>
    </source>
</reference>
<dbReference type="Pfam" id="PF00034">
    <property type="entry name" value="Cytochrom_C"/>
    <property type="match status" value="1"/>
</dbReference>
<proteinExistence type="predicted"/>
<feature type="chain" id="PRO_5043398745" evidence="7">
    <location>
        <begin position="24"/>
        <end position="109"/>
    </location>
</feature>
<evidence type="ECO:0000259" key="8">
    <source>
        <dbReference type="PROSITE" id="PS51007"/>
    </source>
</evidence>
<dbReference type="PRINTS" id="PR00606">
    <property type="entry name" value="CYTCHROMECID"/>
</dbReference>
<dbReference type="Proteomes" id="UP001336250">
    <property type="component" value="Unassembled WGS sequence"/>
</dbReference>
<organism evidence="9 10">
    <name type="scientific">Aquincola agrisoli</name>
    <dbReference type="NCBI Taxonomy" id="3119538"/>
    <lineage>
        <taxon>Bacteria</taxon>
        <taxon>Pseudomonadati</taxon>
        <taxon>Pseudomonadota</taxon>
        <taxon>Betaproteobacteria</taxon>
        <taxon>Burkholderiales</taxon>
        <taxon>Sphaerotilaceae</taxon>
        <taxon>Aquincola</taxon>
    </lineage>
</organism>
<dbReference type="GO" id="GO:0020037">
    <property type="term" value="F:heme binding"/>
    <property type="evidence" value="ECO:0007669"/>
    <property type="project" value="InterPro"/>
</dbReference>
<keyword evidence="10" id="KW-1185">Reference proteome</keyword>
<dbReference type="InterPro" id="IPR002324">
    <property type="entry name" value="Cyt_c_ID"/>
</dbReference>
<evidence type="ECO:0000256" key="3">
    <source>
        <dbReference type="ARBA" id="ARBA00022723"/>
    </source>
</evidence>
<evidence type="ECO:0000256" key="5">
    <source>
        <dbReference type="ARBA" id="ARBA00023004"/>
    </source>
</evidence>
<dbReference type="InterPro" id="IPR009056">
    <property type="entry name" value="Cyt_c-like_dom"/>
</dbReference>
<keyword evidence="3 6" id="KW-0479">Metal-binding</keyword>
<feature type="binding site" description="covalent" evidence="6">
    <location>
        <position position="82"/>
    </location>
    <ligand>
        <name>heme c</name>
        <dbReference type="ChEBI" id="CHEBI:61717"/>
    </ligand>
</feature>
<dbReference type="GO" id="GO:0005506">
    <property type="term" value="F:iron ion binding"/>
    <property type="evidence" value="ECO:0007669"/>
    <property type="project" value="InterPro"/>
</dbReference>
<evidence type="ECO:0000256" key="7">
    <source>
        <dbReference type="SAM" id="SignalP"/>
    </source>
</evidence>
<dbReference type="AlphaFoldDB" id="A0AAW9QIR9"/>
<name>A0AAW9QIR9_9BURK</name>
<evidence type="ECO:0000256" key="2">
    <source>
        <dbReference type="ARBA" id="ARBA00022617"/>
    </source>
</evidence>
<accession>A0AAW9QIR9</accession>
<dbReference type="PROSITE" id="PS51007">
    <property type="entry name" value="CYTC"/>
    <property type="match status" value="1"/>
</dbReference>
<evidence type="ECO:0000256" key="4">
    <source>
        <dbReference type="ARBA" id="ARBA00022982"/>
    </source>
</evidence>
<evidence type="ECO:0000313" key="9">
    <source>
        <dbReference type="EMBL" id="MEF7616253.1"/>
    </source>
</evidence>
<keyword evidence="4" id="KW-0249">Electron transport</keyword>
<keyword evidence="1" id="KW-0813">Transport</keyword>
<dbReference type="EMBL" id="JAZIBG010000038">
    <property type="protein sequence ID" value="MEF7616253.1"/>
    <property type="molecule type" value="Genomic_DNA"/>
</dbReference>
<dbReference type="Gene3D" id="1.10.760.10">
    <property type="entry name" value="Cytochrome c-like domain"/>
    <property type="match status" value="1"/>
</dbReference>
<dbReference type="RefSeq" id="WP_332291703.1">
    <property type="nucleotide sequence ID" value="NZ_JAZIBG010000038.1"/>
</dbReference>
<dbReference type="SUPFAM" id="SSF46626">
    <property type="entry name" value="Cytochrome c"/>
    <property type="match status" value="1"/>
</dbReference>
<keyword evidence="7" id="KW-0732">Signal</keyword>
<keyword evidence="5 6" id="KW-0408">Iron</keyword>
<comment type="PTM">
    <text evidence="6">Binds 1 heme c group covalently per subunit.</text>
</comment>
<feature type="binding site" description="covalent" evidence="6">
    <location>
        <position position="33"/>
    </location>
    <ligand>
        <name>heme c</name>
        <dbReference type="ChEBI" id="CHEBI:61717"/>
    </ligand>
</feature>
<protein>
    <submittedName>
        <fullName evidence="9">C-type cytochrome</fullName>
    </submittedName>
</protein>
<comment type="caution">
    <text evidence="9">The sequence shown here is derived from an EMBL/GenBank/DDBJ whole genome shotgun (WGS) entry which is preliminary data.</text>
</comment>
<feature type="domain" description="Cytochrome c" evidence="8">
    <location>
        <begin position="13"/>
        <end position="108"/>
    </location>
</feature>
<dbReference type="GO" id="GO:0009055">
    <property type="term" value="F:electron transfer activity"/>
    <property type="evidence" value="ECO:0007669"/>
    <property type="project" value="InterPro"/>
</dbReference>
<evidence type="ECO:0000256" key="6">
    <source>
        <dbReference type="PIRSR" id="PIRSR602324-1"/>
    </source>
</evidence>
<dbReference type="InterPro" id="IPR036909">
    <property type="entry name" value="Cyt_c-like_dom_sf"/>
</dbReference>
<gene>
    <name evidence="9" type="ORF">V4F39_20230</name>
</gene>
<evidence type="ECO:0000313" key="10">
    <source>
        <dbReference type="Proteomes" id="UP001336250"/>
    </source>
</evidence>
<keyword evidence="2 6" id="KW-0349">Heme</keyword>
<feature type="signal peptide" evidence="7">
    <location>
        <begin position="1"/>
        <end position="23"/>
    </location>
</feature>